<dbReference type="Pfam" id="PF00005">
    <property type="entry name" value="ABC_tran"/>
    <property type="match status" value="2"/>
</dbReference>
<comment type="caution">
    <text evidence="11">The sequence shown here is derived from an EMBL/GenBank/DDBJ whole genome shotgun (WGS) entry which is preliminary data.</text>
</comment>
<dbReference type="GO" id="GO:0005886">
    <property type="term" value="C:plasma membrane"/>
    <property type="evidence" value="ECO:0007669"/>
    <property type="project" value="UniProtKB-SubCell"/>
</dbReference>
<dbReference type="FunFam" id="3.40.50.300:FF:000127">
    <property type="entry name" value="Ribose import ATP-binding protein RbsA"/>
    <property type="match status" value="1"/>
</dbReference>
<evidence type="ECO:0000256" key="3">
    <source>
        <dbReference type="ARBA" id="ARBA00022475"/>
    </source>
</evidence>
<evidence type="ECO:0000256" key="5">
    <source>
        <dbReference type="ARBA" id="ARBA00022741"/>
    </source>
</evidence>
<keyword evidence="4" id="KW-0677">Repeat</keyword>
<dbReference type="InterPro" id="IPR003593">
    <property type="entry name" value="AAA+_ATPase"/>
</dbReference>
<dbReference type="AlphaFoldDB" id="A0A3R7EQ87"/>
<keyword evidence="7" id="KW-1278">Translocase</keyword>
<dbReference type="RefSeq" id="WP_078649702.1">
    <property type="nucleotide sequence ID" value="NZ_CP134822.1"/>
</dbReference>
<keyword evidence="3" id="KW-1003">Cell membrane</keyword>
<evidence type="ECO:0000256" key="6">
    <source>
        <dbReference type="ARBA" id="ARBA00022840"/>
    </source>
</evidence>
<dbReference type="InterPro" id="IPR050107">
    <property type="entry name" value="ABC_carbohydrate_import_ATPase"/>
</dbReference>
<evidence type="ECO:0000256" key="9">
    <source>
        <dbReference type="SAM" id="MobiDB-lite"/>
    </source>
</evidence>
<keyword evidence="2" id="KW-0813">Transport</keyword>
<sequence length="575" mass="61106">MVGRGSFATVPPNACVPPTSPGRSRPAPPSRSLLRGECAIKASSSSSRADSAPAVELHGITKRFPGVVANHDVDITVRRGTVHALVGENGAGKSTLMKILYGMQKPDEGTITVDGEQVSFGSPGDAIARGIGMVHQHFMLADNLTVLENVVLGAEKLHGIAGRARDRIMEISDAYGLGARPDVLVEDLGVADRQRVEILKVLYRGARTLILDEPTAVLVPQEVDALFDNLRELKAEGLTVIFISHKLGEVLSVADDITVIRRGTTVASVKPADVTRKQLAELMVGSELPSPETRESTVTDVPMLTVDSLSLSATDPDGVVRAVLDDVSFAIHRGEVLGIAGVEGNGQAELVQAIMGMRIPDGGSVVLDGEDVTHAPTRKRREGGIGYIPEDRQRHGLLLEAPLWENRILGHVTERPNSKGGLLDIKAARADTQRIVREYDVRTPGIDVTAASLSGGNQQKLIVGREMSHDPKLLIAAHPTRGVDVGAQAQIWDAIRAARREGLAVLLVSADLDELIGLSDTLRVMFRGRLVADADPATITPEELGSAMTGAASGTLQPSADRDGESHETRGEDEA</sequence>
<name>A0A3R7EQ87_9ACTN</name>
<feature type="compositionally biased region" description="Low complexity" evidence="9">
    <location>
        <begin position="21"/>
        <end position="32"/>
    </location>
</feature>
<keyword evidence="8" id="KW-0472">Membrane</keyword>
<protein>
    <submittedName>
        <fullName evidence="11">ABC transporter ATP-binding protein</fullName>
    </submittedName>
</protein>
<dbReference type="SUPFAM" id="SSF52540">
    <property type="entry name" value="P-loop containing nucleoside triphosphate hydrolases"/>
    <property type="match status" value="2"/>
</dbReference>
<evidence type="ECO:0000256" key="4">
    <source>
        <dbReference type="ARBA" id="ARBA00022737"/>
    </source>
</evidence>
<dbReference type="PROSITE" id="PS50893">
    <property type="entry name" value="ABC_TRANSPORTER_2"/>
    <property type="match status" value="2"/>
</dbReference>
<dbReference type="CDD" id="cd03215">
    <property type="entry name" value="ABC_Carb_Monos_II"/>
    <property type="match status" value="1"/>
</dbReference>
<feature type="region of interest" description="Disordered" evidence="9">
    <location>
        <begin position="1"/>
        <end position="32"/>
    </location>
</feature>
<feature type="domain" description="ABC transporter" evidence="10">
    <location>
        <begin position="55"/>
        <end position="287"/>
    </location>
</feature>
<feature type="compositionally biased region" description="Basic and acidic residues" evidence="9">
    <location>
        <begin position="560"/>
        <end position="575"/>
    </location>
</feature>
<dbReference type="InterPro" id="IPR017871">
    <property type="entry name" value="ABC_transporter-like_CS"/>
</dbReference>
<dbReference type="EMBL" id="JNAD02000009">
    <property type="protein sequence ID" value="RKM94028.1"/>
    <property type="molecule type" value="Genomic_DNA"/>
</dbReference>
<dbReference type="InterPro" id="IPR027417">
    <property type="entry name" value="P-loop_NTPase"/>
</dbReference>
<evidence type="ECO:0000313" key="11">
    <source>
        <dbReference type="EMBL" id="RKM94028.1"/>
    </source>
</evidence>
<feature type="domain" description="ABC transporter" evidence="10">
    <location>
        <begin position="304"/>
        <end position="552"/>
    </location>
</feature>
<dbReference type="SMART" id="SM00382">
    <property type="entry name" value="AAA"/>
    <property type="match status" value="1"/>
</dbReference>
<dbReference type="CDD" id="cd03216">
    <property type="entry name" value="ABC_Carb_Monos_I"/>
    <property type="match status" value="1"/>
</dbReference>
<evidence type="ECO:0000259" key="10">
    <source>
        <dbReference type="PROSITE" id="PS50893"/>
    </source>
</evidence>
<keyword evidence="12" id="KW-1185">Reference proteome</keyword>
<evidence type="ECO:0000256" key="1">
    <source>
        <dbReference type="ARBA" id="ARBA00004202"/>
    </source>
</evidence>
<keyword evidence="6 11" id="KW-0067">ATP-binding</keyword>
<proteinExistence type="predicted"/>
<dbReference type="PANTHER" id="PTHR43790:SF9">
    <property type="entry name" value="GALACTOFURANOSE TRANSPORTER ATP-BINDING PROTEIN YTFR"/>
    <property type="match status" value="1"/>
</dbReference>
<evidence type="ECO:0000313" key="12">
    <source>
        <dbReference type="Proteomes" id="UP000028058"/>
    </source>
</evidence>
<reference evidence="11 12" key="1">
    <citation type="journal article" date="2014" name="Genome Announc.">
        <title>Draft Genome Sequence of Streptomyces fradiae ATCC 19609, a Strain Highly Sensitive to Antibiotics.</title>
        <authorList>
            <person name="Bekker O.B."/>
            <person name="Klimina K.M."/>
            <person name="Vatlin A.A."/>
            <person name="Zakharevich N.V."/>
            <person name="Kasianov A.S."/>
            <person name="Danilenko V.N."/>
        </authorList>
    </citation>
    <scope>NUCLEOTIDE SEQUENCE [LARGE SCALE GENOMIC DNA]</scope>
    <source>
        <strain evidence="11 12">ATCC 19609</strain>
    </source>
</reference>
<comment type="subcellular location">
    <subcellularLocation>
        <location evidence="1">Cell membrane</location>
        <topology evidence="1">Peripheral membrane protein</topology>
    </subcellularLocation>
</comment>
<evidence type="ECO:0000256" key="2">
    <source>
        <dbReference type="ARBA" id="ARBA00022448"/>
    </source>
</evidence>
<organism evidence="11 12">
    <name type="scientific">Streptomyces xinghaiensis</name>
    <dbReference type="NCBI Taxonomy" id="1038928"/>
    <lineage>
        <taxon>Bacteria</taxon>
        <taxon>Bacillati</taxon>
        <taxon>Actinomycetota</taxon>
        <taxon>Actinomycetes</taxon>
        <taxon>Kitasatosporales</taxon>
        <taxon>Streptomycetaceae</taxon>
        <taxon>Streptomyces</taxon>
    </lineage>
</organism>
<evidence type="ECO:0000256" key="8">
    <source>
        <dbReference type="ARBA" id="ARBA00023136"/>
    </source>
</evidence>
<accession>A0A3R7EQ87</accession>
<feature type="region of interest" description="Disordered" evidence="9">
    <location>
        <begin position="541"/>
        <end position="575"/>
    </location>
</feature>
<dbReference type="Proteomes" id="UP000028058">
    <property type="component" value="Unassembled WGS sequence"/>
</dbReference>
<dbReference type="InterPro" id="IPR003439">
    <property type="entry name" value="ABC_transporter-like_ATP-bd"/>
</dbReference>
<dbReference type="GO" id="GO:0005524">
    <property type="term" value="F:ATP binding"/>
    <property type="evidence" value="ECO:0007669"/>
    <property type="project" value="UniProtKB-KW"/>
</dbReference>
<dbReference type="OrthoDB" id="8416490at2"/>
<dbReference type="GO" id="GO:0016887">
    <property type="term" value="F:ATP hydrolysis activity"/>
    <property type="evidence" value="ECO:0007669"/>
    <property type="project" value="InterPro"/>
</dbReference>
<dbReference type="PANTHER" id="PTHR43790">
    <property type="entry name" value="CARBOHYDRATE TRANSPORT ATP-BINDING PROTEIN MG119-RELATED"/>
    <property type="match status" value="1"/>
</dbReference>
<keyword evidence="5" id="KW-0547">Nucleotide-binding</keyword>
<dbReference type="Gene3D" id="3.40.50.300">
    <property type="entry name" value="P-loop containing nucleotide triphosphate hydrolases"/>
    <property type="match status" value="2"/>
</dbReference>
<gene>
    <name evidence="11" type="ORF">SFRA_019710</name>
</gene>
<dbReference type="PROSITE" id="PS00211">
    <property type="entry name" value="ABC_TRANSPORTER_1"/>
    <property type="match status" value="1"/>
</dbReference>
<evidence type="ECO:0000256" key="7">
    <source>
        <dbReference type="ARBA" id="ARBA00022967"/>
    </source>
</evidence>